<organism evidence="1 2">
    <name type="scientific">Limihaloglobus sulfuriphilus</name>
    <dbReference type="NCBI Taxonomy" id="1851148"/>
    <lineage>
        <taxon>Bacteria</taxon>
        <taxon>Pseudomonadati</taxon>
        <taxon>Planctomycetota</taxon>
        <taxon>Phycisphaerae</taxon>
        <taxon>Sedimentisphaerales</taxon>
        <taxon>Sedimentisphaeraceae</taxon>
        <taxon>Limihaloglobus</taxon>
    </lineage>
</organism>
<evidence type="ECO:0000313" key="1">
    <source>
        <dbReference type="EMBL" id="AQQ70517.1"/>
    </source>
</evidence>
<proteinExistence type="predicted"/>
<dbReference type="KEGG" id="pbas:SMSP2_00869"/>
<reference evidence="2" key="1">
    <citation type="submission" date="2017-02" db="EMBL/GenBank/DDBJ databases">
        <title>Comparative genomics and description of representatives of a novel lineage of planctomycetes thriving in anoxic sediments.</title>
        <authorList>
            <person name="Spring S."/>
            <person name="Bunk B."/>
            <person name="Sproer C."/>
        </authorList>
    </citation>
    <scope>NUCLEOTIDE SEQUENCE [LARGE SCALE GENOMIC DNA]</scope>
    <source>
        <strain evidence="2">SM-Chi-D1</strain>
    </source>
</reference>
<dbReference type="PROSITE" id="PS00018">
    <property type="entry name" value="EF_HAND_1"/>
    <property type="match status" value="1"/>
</dbReference>
<gene>
    <name evidence="1" type="ORF">SMSP2_00869</name>
</gene>
<evidence type="ECO:0000313" key="2">
    <source>
        <dbReference type="Proteomes" id="UP000188181"/>
    </source>
</evidence>
<dbReference type="InterPro" id="IPR018247">
    <property type="entry name" value="EF_Hand_1_Ca_BS"/>
</dbReference>
<sequence>MRLNMLKLCADSIKDTLLVVSVLVLVFAGGSALGEVYFQDNFELASGYDLTEYDYEYLVRYSDPWWDHFLRGADREFQVKVHQMGGSSASNQAVEANWFSGFEYAVESLGITSSMSDYTVTAEFKDESSSGTYRDFGLLARCYDQDNYIYAHVLTNMNGTQYYGRITVTGGTGSVASYYICDVSDVGPNDIWTLALQVDGGNVKFVAKASGSSGSGEPGLLLSSTTDMTLAGPAGLGGGRDVYFTSGHRVWCDNFRVSDGSAADLPEGLFYFSDLNKDGFVDYADLALMSSEWGSVGGWNEDFRGFYDHPITDIVLGRAYFDWINGPLVDSAIWTEEAGHLRSALIFADNELLNGSPAAQAEQWFSGSGAVYTSIEIPEDEVYTFSGSLVDYDNLMESRIANTSVFIEAAVNEDTNELEEAGFEIRLDRYADRNLRMAAYDPQGNLLKGIFISKTAQVPYPIPFEFSRDGDQVTIVMAKGLNQEDFVTVTDTLDSSNNKIRLYHSVNGYGGDHGLFGWANLEMTGNSRWKAESGSLRTSALKANNTVFAGRPGAYNAAMYSASGSVYTTVPEFEDYTLSLSLVDYDNPAPTRTCKSSIYVEAEVDETGTVVNNGYRMDLEKAADRNLRVRVRDSEDNVLKAVYVGKKSATPYEVPCKFTRSGDNVTVTLGVGQSYEATITFTEARVPGRDAIRLKHEVAGYGGDHSPLGWANIVLTNDVLGLQYDIMKDNIIDVLDLQSMSDKWLMTDLLSQ</sequence>
<dbReference type="AlphaFoldDB" id="A0A1Q2MDY0"/>
<dbReference type="EMBL" id="CP019646">
    <property type="protein sequence ID" value="AQQ70517.1"/>
    <property type="molecule type" value="Genomic_DNA"/>
</dbReference>
<name>A0A1Q2MDY0_9BACT</name>
<keyword evidence="2" id="KW-1185">Reference proteome</keyword>
<protein>
    <submittedName>
        <fullName evidence="1">Uncharacterized protein</fullName>
    </submittedName>
</protein>
<dbReference type="Proteomes" id="UP000188181">
    <property type="component" value="Chromosome"/>
</dbReference>
<accession>A0A1Q2MDY0</accession>